<dbReference type="PANTHER" id="PTHR43102:SF2">
    <property type="entry name" value="GAF DOMAIN-CONTAINING PROTEIN"/>
    <property type="match status" value="1"/>
</dbReference>
<dbReference type="AlphaFoldDB" id="C1DYM5"/>
<dbReference type="PANTHER" id="PTHR43102">
    <property type="entry name" value="SLR1143 PROTEIN"/>
    <property type="match status" value="1"/>
</dbReference>
<gene>
    <name evidence="3" type="ORF">MICPUN_53999</name>
</gene>
<dbReference type="KEGG" id="mis:MICPUN_53999"/>
<name>C1DYM5_MICCC</name>
<dbReference type="EMBL" id="CP001323">
    <property type="protein sequence ID" value="ACO60969.1"/>
    <property type="molecule type" value="Genomic_DNA"/>
</dbReference>
<dbReference type="Proteomes" id="UP000002009">
    <property type="component" value="Chromosome 2"/>
</dbReference>
<keyword evidence="4" id="KW-1185">Reference proteome</keyword>
<feature type="coiled-coil region" evidence="1">
    <location>
        <begin position="265"/>
        <end position="303"/>
    </location>
</feature>
<dbReference type="GeneID" id="8241388"/>
<accession>C1DYM5</accession>
<feature type="region of interest" description="Disordered" evidence="2">
    <location>
        <begin position="1"/>
        <end position="33"/>
    </location>
</feature>
<organism evidence="3 4">
    <name type="scientific">Micromonas commoda (strain RCC299 / NOUM17 / CCMP2709)</name>
    <name type="common">Picoplanktonic green alga</name>
    <dbReference type="NCBI Taxonomy" id="296587"/>
    <lineage>
        <taxon>Eukaryota</taxon>
        <taxon>Viridiplantae</taxon>
        <taxon>Chlorophyta</taxon>
        <taxon>Mamiellophyceae</taxon>
        <taxon>Mamiellales</taxon>
        <taxon>Mamiellaceae</taxon>
        <taxon>Micromonas</taxon>
    </lineage>
</organism>
<keyword evidence="1" id="KW-0175">Coiled coil</keyword>
<evidence type="ECO:0000256" key="2">
    <source>
        <dbReference type="SAM" id="MobiDB-lite"/>
    </source>
</evidence>
<evidence type="ECO:0000313" key="4">
    <source>
        <dbReference type="Proteomes" id="UP000002009"/>
    </source>
</evidence>
<feature type="compositionally biased region" description="Basic and acidic residues" evidence="2">
    <location>
        <begin position="20"/>
        <end position="33"/>
    </location>
</feature>
<evidence type="ECO:0000256" key="1">
    <source>
        <dbReference type="SAM" id="Coils"/>
    </source>
</evidence>
<sequence>MGCGASKNAESGSDGVSPKEPGKKKGKDSKLENADGVGYGVDTASAATVAAGTAALVAGAVSSDARGGMGSAASAAGSALLAFAKELPWVAPIAVLIAGVATAAANVHALKRDAQVFATNVKSVETVMMETGKKGLLAKVEDTAQALAYEMEEGVAFLNKLKNQYFITQMLMSGRDSQKFKDISDSMHRQVTIIAAAASIEVHDIIVEEFEQGRQLKEKIEELGGADAIMADPEKKAMVKEFMSASDQLIVSAVDDVTKAVKLAEARSQKRIDALIEENKKSREEAKLQADILQQQVSKLTDMMEVLLKTRTEAALGAPGTVDVSQVNVEQKSDPKVEQAIDDNFNKENVHDIMRRMPMPANEDERLEVVKKMGYDRANIDDLIGDADFMALTKEAMEEFKVTDTCISSIDGDRETLLAAPGLAPSGEMADISGFWMPREATFCQHVIMKGDVISSSGQMGADTMPECPRFNDAELGALATSGASPELGNFFGCMMAGMENPDAKDSDVIDLPQGGGKMNYGAARLFGQVMGNQGDMHYTGAPIMVRGQAVGTFCANDRNSHRPDIDTERLKVYAARAAKLIEEKAAKRGFGKEVN</sequence>
<dbReference type="InParanoid" id="C1DYM5"/>
<dbReference type="RefSeq" id="XP_002499711.1">
    <property type="nucleotide sequence ID" value="XM_002499665.1"/>
</dbReference>
<proteinExistence type="predicted"/>
<dbReference type="SUPFAM" id="SSF55781">
    <property type="entry name" value="GAF domain-like"/>
    <property type="match status" value="1"/>
</dbReference>
<reference evidence="3 4" key="1">
    <citation type="journal article" date="2009" name="Science">
        <title>Green evolution and dynamic adaptations revealed by genomes of the marine picoeukaryotes Micromonas.</title>
        <authorList>
            <person name="Worden A.Z."/>
            <person name="Lee J.H."/>
            <person name="Mock T."/>
            <person name="Rouze P."/>
            <person name="Simmons M.P."/>
            <person name="Aerts A.L."/>
            <person name="Allen A.E."/>
            <person name="Cuvelier M.L."/>
            <person name="Derelle E."/>
            <person name="Everett M.V."/>
            <person name="Foulon E."/>
            <person name="Grimwood J."/>
            <person name="Gundlach H."/>
            <person name="Henrissat B."/>
            <person name="Napoli C."/>
            <person name="McDonald S.M."/>
            <person name="Parker M.S."/>
            <person name="Rombauts S."/>
            <person name="Salamov A."/>
            <person name="Von Dassow P."/>
            <person name="Badger J.H."/>
            <person name="Coutinho P.M."/>
            <person name="Demir E."/>
            <person name="Dubchak I."/>
            <person name="Gentemann C."/>
            <person name="Eikrem W."/>
            <person name="Gready J.E."/>
            <person name="John U."/>
            <person name="Lanier W."/>
            <person name="Lindquist E.A."/>
            <person name="Lucas S."/>
            <person name="Mayer K.F."/>
            <person name="Moreau H."/>
            <person name="Not F."/>
            <person name="Otillar R."/>
            <person name="Panaud O."/>
            <person name="Pangilinan J."/>
            <person name="Paulsen I."/>
            <person name="Piegu B."/>
            <person name="Poliakov A."/>
            <person name="Robbens S."/>
            <person name="Schmutz J."/>
            <person name="Toulza E."/>
            <person name="Wyss T."/>
            <person name="Zelensky A."/>
            <person name="Zhou K."/>
            <person name="Armbrust E.V."/>
            <person name="Bhattacharya D."/>
            <person name="Goodenough U.W."/>
            <person name="Van de Peer Y."/>
            <person name="Grigoriev I.V."/>
        </authorList>
    </citation>
    <scope>NUCLEOTIDE SEQUENCE [LARGE SCALE GENOMIC DNA]</scope>
    <source>
        <strain evidence="4">RCC299 / NOUM17</strain>
    </source>
</reference>
<evidence type="ECO:0000313" key="3">
    <source>
        <dbReference type="EMBL" id="ACO60969.1"/>
    </source>
</evidence>
<dbReference type="OrthoDB" id="567808at2759"/>
<protein>
    <submittedName>
        <fullName evidence="3">Uncharacterized protein</fullName>
    </submittedName>
</protein>